<name>A0A4S8MK77_DENBC</name>
<dbReference type="GO" id="GO:0006874">
    <property type="term" value="P:intracellular calcium ion homeostasis"/>
    <property type="evidence" value="ECO:0007669"/>
    <property type="project" value="TreeGrafter"/>
</dbReference>
<feature type="region of interest" description="Disordered" evidence="7">
    <location>
        <begin position="461"/>
        <end position="481"/>
    </location>
</feature>
<feature type="transmembrane region" description="Helical" evidence="8">
    <location>
        <begin position="814"/>
        <end position="831"/>
    </location>
</feature>
<protein>
    <recommendedName>
        <fullName evidence="9">Sodium/calcium exchanger membrane region domain-containing protein</fullName>
    </recommendedName>
</protein>
<dbReference type="InterPro" id="IPR051359">
    <property type="entry name" value="CaCA_antiporter"/>
</dbReference>
<dbReference type="Proteomes" id="UP000297245">
    <property type="component" value="Unassembled WGS sequence"/>
</dbReference>
<evidence type="ECO:0000256" key="5">
    <source>
        <dbReference type="ARBA" id="ARBA00022989"/>
    </source>
</evidence>
<dbReference type="OrthoDB" id="407410at2759"/>
<feature type="region of interest" description="Disordered" evidence="7">
    <location>
        <begin position="390"/>
        <end position="448"/>
    </location>
</feature>
<comment type="subcellular location">
    <subcellularLocation>
        <location evidence="1">Membrane</location>
        <topology evidence="1">Multi-pass membrane protein</topology>
    </subcellularLocation>
</comment>
<dbReference type="PANTHER" id="PTHR12266">
    <property type="entry name" value="NA+/CA2+ K+ INDEPENDENT EXCHANGER"/>
    <property type="match status" value="1"/>
</dbReference>
<evidence type="ECO:0000313" key="10">
    <source>
        <dbReference type="EMBL" id="THV03220.1"/>
    </source>
</evidence>
<evidence type="ECO:0000256" key="3">
    <source>
        <dbReference type="ARBA" id="ARBA00022448"/>
    </source>
</evidence>
<dbReference type="InterPro" id="IPR044880">
    <property type="entry name" value="NCX_ion-bd_dom_sf"/>
</dbReference>
<evidence type="ECO:0000256" key="2">
    <source>
        <dbReference type="ARBA" id="ARBA00008170"/>
    </source>
</evidence>
<feature type="transmembrane region" description="Helical" evidence="8">
    <location>
        <begin position="196"/>
        <end position="215"/>
    </location>
</feature>
<feature type="domain" description="Sodium/calcium exchanger membrane region" evidence="9">
    <location>
        <begin position="100"/>
        <end position="239"/>
    </location>
</feature>
<dbReference type="EMBL" id="ML179069">
    <property type="protein sequence ID" value="THV03220.1"/>
    <property type="molecule type" value="Genomic_DNA"/>
</dbReference>
<evidence type="ECO:0000256" key="7">
    <source>
        <dbReference type="SAM" id="MobiDB-lite"/>
    </source>
</evidence>
<feature type="region of interest" description="Disordered" evidence="7">
    <location>
        <begin position="286"/>
        <end position="345"/>
    </location>
</feature>
<feature type="transmembrane region" description="Helical" evidence="8">
    <location>
        <begin position="784"/>
        <end position="802"/>
    </location>
</feature>
<feature type="transmembrane region" description="Helical" evidence="8">
    <location>
        <begin position="93"/>
        <end position="113"/>
    </location>
</feature>
<dbReference type="Gene3D" id="1.20.1420.30">
    <property type="entry name" value="NCX, central ion-binding region"/>
    <property type="match status" value="2"/>
</dbReference>
<organism evidence="10 11">
    <name type="scientific">Dendrothele bispora (strain CBS 962.96)</name>
    <dbReference type="NCBI Taxonomy" id="1314807"/>
    <lineage>
        <taxon>Eukaryota</taxon>
        <taxon>Fungi</taxon>
        <taxon>Dikarya</taxon>
        <taxon>Basidiomycota</taxon>
        <taxon>Agaricomycotina</taxon>
        <taxon>Agaricomycetes</taxon>
        <taxon>Agaricomycetidae</taxon>
        <taxon>Agaricales</taxon>
        <taxon>Agaricales incertae sedis</taxon>
        <taxon>Dendrothele</taxon>
    </lineage>
</organism>
<evidence type="ECO:0000259" key="9">
    <source>
        <dbReference type="Pfam" id="PF01699"/>
    </source>
</evidence>
<dbReference type="GO" id="GO:0016020">
    <property type="term" value="C:membrane"/>
    <property type="evidence" value="ECO:0007669"/>
    <property type="project" value="UniProtKB-SubCell"/>
</dbReference>
<accession>A0A4S8MK77</accession>
<keyword evidence="5 8" id="KW-1133">Transmembrane helix</keyword>
<dbReference type="InterPro" id="IPR004837">
    <property type="entry name" value="NaCa_Exmemb"/>
</dbReference>
<feature type="transmembrane region" description="Helical" evidence="8">
    <location>
        <begin position="650"/>
        <end position="671"/>
    </location>
</feature>
<dbReference type="GO" id="GO:0008324">
    <property type="term" value="F:monoatomic cation transmembrane transporter activity"/>
    <property type="evidence" value="ECO:0007669"/>
    <property type="project" value="TreeGrafter"/>
</dbReference>
<keyword evidence="3" id="KW-0813">Transport</keyword>
<keyword evidence="4 8" id="KW-0812">Transmembrane</keyword>
<feature type="compositionally biased region" description="Low complexity" evidence="7">
    <location>
        <begin position="317"/>
        <end position="331"/>
    </location>
</feature>
<evidence type="ECO:0000256" key="8">
    <source>
        <dbReference type="SAM" id="Phobius"/>
    </source>
</evidence>
<evidence type="ECO:0000256" key="1">
    <source>
        <dbReference type="ARBA" id="ARBA00004141"/>
    </source>
</evidence>
<feature type="compositionally biased region" description="Polar residues" evidence="7">
    <location>
        <begin position="399"/>
        <end position="415"/>
    </location>
</feature>
<feature type="compositionally biased region" description="Polar residues" evidence="7">
    <location>
        <begin position="431"/>
        <end position="446"/>
    </location>
</feature>
<dbReference type="PANTHER" id="PTHR12266:SF0">
    <property type="entry name" value="MITOCHONDRIAL SODIUM_CALCIUM EXCHANGER PROTEIN"/>
    <property type="match status" value="1"/>
</dbReference>
<feature type="transmembrane region" description="Helical" evidence="8">
    <location>
        <begin position="583"/>
        <end position="603"/>
    </location>
</feature>
<reference evidence="10 11" key="1">
    <citation type="journal article" date="2019" name="Nat. Ecol. Evol.">
        <title>Megaphylogeny resolves global patterns of mushroom evolution.</title>
        <authorList>
            <person name="Varga T."/>
            <person name="Krizsan K."/>
            <person name="Foldi C."/>
            <person name="Dima B."/>
            <person name="Sanchez-Garcia M."/>
            <person name="Sanchez-Ramirez S."/>
            <person name="Szollosi G.J."/>
            <person name="Szarkandi J.G."/>
            <person name="Papp V."/>
            <person name="Albert L."/>
            <person name="Andreopoulos W."/>
            <person name="Angelini C."/>
            <person name="Antonin V."/>
            <person name="Barry K.W."/>
            <person name="Bougher N.L."/>
            <person name="Buchanan P."/>
            <person name="Buyck B."/>
            <person name="Bense V."/>
            <person name="Catcheside P."/>
            <person name="Chovatia M."/>
            <person name="Cooper J."/>
            <person name="Damon W."/>
            <person name="Desjardin D."/>
            <person name="Finy P."/>
            <person name="Geml J."/>
            <person name="Haridas S."/>
            <person name="Hughes K."/>
            <person name="Justo A."/>
            <person name="Karasinski D."/>
            <person name="Kautmanova I."/>
            <person name="Kiss B."/>
            <person name="Kocsube S."/>
            <person name="Kotiranta H."/>
            <person name="LaButti K.M."/>
            <person name="Lechner B.E."/>
            <person name="Liimatainen K."/>
            <person name="Lipzen A."/>
            <person name="Lukacs Z."/>
            <person name="Mihaltcheva S."/>
            <person name="Morgado L.N."/>
            <person name="Niskanen T."/>
            <person name="Noordeloos M.E."/>
            <person name="Ohm R.A."/>
            <person name="Ortiz-Santana B."/>
            <person name="Ovrebo C."/>
            <person name="Racz N."/>
            <person name="Riley R."/>
            <person name="Savchenko A."/>
            <person name="Shiryaev A."/>
            <person name="Soop K."/>
            <person name="Spirin V."/>
            <person name="Szebenyi C."/>
            <person name="Tomsovsky M."/>
            <person name="Tulloss R.E."/>
            <person name="Uehling J."/>
            <person name="Grigoriev I.V."/>
            <person name="Vagvolgyi C."/>
            <person name="Papp T."/>
            <person name="Martin F.M."/>
            <person name="Miettinen O."/>
            <person name="Hibbett D.S."/>
            <person name="Nagy L.G."/>
        </authorList>
    </citation>
    <scope>NUCLEOTIDE SEQUENCE [LARGE SCALE GENOMIC DNA]</scope>
    <source>
        <strain evidence="10 11">CBS 962.96</strain>
    </source>
</reference>
<feature type="transmembrane region" description="Helical" evidence="8">
    <location>
        <begin position="677"/>
        <end position="700"/>
    </location>
</feature>
<feature type="transmembrane region" description="Helical" evidence="8">
    <location>
        <begin position="712"/>
        <end position="744"/>
    </location>
</feature>
<feature type="transmembrane region" description="Helical" evidence="8">
    <location>
        <begin position="221"/>
        <end position="244"/>
    </location>
</feature>
<proteinExistence type="inferred from homology"/>
<evidence type="ECO:0000313" key="11">
    <source>
        <dbReference type="Proteomes" id="UP000297245"/>
    </source>
</evidence>
<gene>
    <name evidence="10" type="ORF">K435DRAFT_651826</name>
</gene>
<dbReference type="AlphaFoldDB" id="A0A4S8MK77"/>
<keyword evidence="11" id="KW-1185">Reference proteome</keyword>
<keyword evidence="6 8" id="KW-0472">Membrane</keyword>
<feature type="transmembrane region" description="Helical" evidence="8">
    <location>
        <begin position="6"/>
        <end position="24"/>
    </location>
</feature>
<evidence type="ECO:0000256" key="4">
    <source>
        <dbReference type="ARBA" id="ARBA00022692"/>
    </source>
</evidence>
<sequence>MPGRSLTPRLIFVVFFVVQCLLWSRSRYAIHSAPTSSLLVRRFEPAEKECGPIAFPPSEQCPHVSDVCPASTTFLSINYLKHYFCANPSVRPAIFAALLLWLVFLFSTLGISASDFFTPNLATIAQLLGLDENVAGVTFLAFGNGSPDVFATFSAMRANSGSLAIGELLGAATFITSCVVGSICVIKPFRVNPRPFLRDVGFFTIAVSLLLVILWDGTIHFWEAALMVVLYLFYVAFVVIGTFWEKRLERKRLSEAIARAEYRDDEVPGPPPEFFEPYRDDPSTPMANDTLSLPIPSPNRARALSTPDPPRLQTDLPPRSHSRTPSPTPNSYMRHYGSHSTPQQTFSHMPSFSLVGALEFRQVVASLHQDSAGSTLSMFDSPVTPYAGGHYHPYHRSGSMRSARSRTPLSAQSQIPLDERPRSPRIRVTSAPESHNNSPTGSTFMSPPSDIRMSASVPTISISPVTPTDTQDDNDHLTRPPQTKWEKTKWILGGIYHTLFPSLHEFRSQSILGQIAAVFAAPAVMMLTLTLPVVVMPYHAGRFGQERSAHNLIEFEEEGVERVLIAEEEIEDGHPHGIGFNKWLIATQAILGPLFCVGVLFSGNEHQPWLFLAASVMGVSLATLIVIFCPSNSPASSGLLRDHERGDSKAFKMARCSVGFLVAIVWIMAIADEVVNVLQTFGFIFGLSDAIIGLTIFAVGNSLADLLANMSIAAFAPIMGFSACFGGPMLNILLGIGISGTYIASQSFPESSSPTPNTFLPRLFNPSNLFQTQAHIELHFGKTLFVSTIGLLSLLATTLVFVPLNGYWLSRSWGVFLICSYVVIMCINVVVELKG</sequence>
<feature type="transmembrane region" description="Helical" evidence="8">
    <location>
        <begin position="609"/>
        <end position="629"/>
    </location>
</feature>
<feature type="transmembrane region" description="Helical" evidence="8">
    <location>
        <begin position="163"/>
        <end position="184"/>
    </location>
</feature>
<comment type="similarity">
    <text evidence="2">Belongs to the Ca(2+):cation antiporter (CaCA) (TC 2.A.19) family.</text>
</comment>
<evidence type="ECO:0000256" key="6">
    <source>
        <dbReference type="ARBA" id="ARBA00023136"/>
    </source>
</evidence>
<dbReference type="Pfam" id="PF01699">
    <property type="entry name" value="Na_Ca_ex"/>
    <property type="match status" value="2"/>
</dbReference>
<feature type="domain" description="Sodium/calcium exchanger membrane region" evidence="9">
    <location>
        <begin position="658"/>
        <end position="829"/>
    </location>
</feature>